<feature type="domain" description="Response regulatory" evidence="7">
    <location>
        <begin position="6"/>
        <end position="120"/>
    </location>
</feature>
<dbReference type="GO" id="GO:0005829">
    <property type="term" value="C:cytosol"/>
    <property type="evidence" value="ECO:0007669"/>
    <property type="project" value="TreeGrafter"/>
</dbReference>
<feature type="DNA-binding region" description="OmpR/PhoB-type" evidence="6">
    <location>
        <begin position="135"/>
        <end position="234"/>
    </location>
</feature>
<evidence type="ECO:0000256" key="4">
    <source>
        <dbReference type="ARBA" id="ARBA00023163"/>
    </source>
</evidence>
<dbReference type="InterPro" id="IPR016032">
    <property type="entry name" value="Sig_transdc_resp-reg_C-effctor"/>
</dbReference>
<dbReference type="InterPro" id="IPR001867">
    <property type="entry name" value="OmpR/PhoB-type_DNA-bd"/>
</dbReference>
<sequence>MSPGQSIWVVDDDPELRSMVGTYLIDQGYDVRCLADGAQLMARLAGQRPDLVVLDLMLPGDDGLTLLRRLRDGGDDLPVVMLTAKGDPVDRIIGLEQGADDYLAKPFLPRELTARIEAVLRRRVALPAGTPLAEGESLTIGEQVLDLAARTLEQGGRITVLTSGEFALLAAFVQHPHRPLSRERLVELARGPDSVTDSRSMDVQVSRLRKLVEPDPARPRYLQTVWGYGYVFVPDGQPRSR</sequence>
<dbReference type="Gene3D" id="6.10.250.690">
    <property type="match status" value="1"/>
</dbReference>
<dbReference type="InterPro" id="IPR001789">
    <property type="entry name" value="Sig_transdc_resp-reg_receiver"/>
</dbReference>
<dbReference type="SMART" id="SM00862">
    <property type="entry name" value="Trans_reg_C"/>
    <property type="match status" value="1"/>
</dbReference>
<dbReference type="GO" id="GO:0000976">
    <property type="term" value="F:transcription cis-regulatory region binding"/>
    <property type="evidence" value="ECO:0007669"/>
    <property type="project" value="TreeGrafter"/>
</dbReference>
<dbReference type="RefSeq" id="WP_106632909.1">
    <property type="nucleotide sequence ID" value="NZ_PXXO01000015.1"/>
</dbReference>
<dbReference type="Proteomes" id="UP000243002">
    <property type="component" value="Unassembled WGS sequence"/>
</dbReference>
<keyword evidence="1 5" id="KW-0597">Phosphoprotein</keyword>
<dbReference type="Pfam" id="PF00072">
    <property type="entry name" value="Response_reg"/>
    <property type="match status" value="1"/>
</dbReference>
<evidence type="ECO:0000256" key="2">
    <source>
        <dbReference type="ARBA" id="ARBA00023015"/>
    </source>
</evidence>
<dbReference type="OrthoDB" id="581322at2"/>
<dbReference type="SMART" id="SM00448">
    <property type="entry name" value="REC"/>
    <property type="match status" value="1"/>
</dbReference>
<evidence type="ECO:0000259" key="8">
    <source>
        <dbReference type="PROSITE" id="PS51755"/>
    </source>
</evidence>
<dbReference type="InterPro" id="IPR011006">
    <property type="entry name" value="CheY-like_superfamily"/>
</dbReference>
<evidence type="ECO:0000259" key="7">
    <source>
        <dbReference type="PROSITE" id="PS50110"/>
    </source>
</evidence>
<dbReference type="GO" id="GO:0032993">
    <property type="term" value="C:protein-DNA complex"/>
    <property type="evidence" value="ECO:0007669"/>
    <property type="project" value="TreeGrafter"/>
</dbReference>
<dbReference type="EMBL" id="PXXO01000015">
    <property type="protein sequence ID" value="PSJ04166.1"/>
    <property type="molecule type" value="Genomic_DNA"/>
</dbReference>
<feature type="modified residue" description="4-aspartylphosphate" evidence="5">
    <location>
        <position position="55"/>
    </location>
</feature>
<dbReference type="Gene3D" id="1.10.10.10">
    <property type="entry name" value="Winged helix-like DNA-binding domain superfamily/Winged helix DNA-binding domain"/>
    <property type="match status" value="1"/>
</dbReference>
<keyword evidence="3 6" id="KW-0238">DNA-binding</keyword>
<dbReference type="Gene3D" id="3.40.50.2300">
    <property type="match status" value="1"/>
</dbReference>
<evidence type="ECO:0000256" key="6">
    <source>
        <dbReference type="PROSITE-ProRule" id="PRU01091"/>
    </source>
</evidence>
<dbReference type="GO" id="GO:0006355">
    <property type="term" value="P:regulation of DNA-templated transcription"/>
    <property type="evidence" value="ECO:0007669"/>
    <property type="project" value="InterPro"/>
</dbReference>
<reference evidence="9 10" key="1">
    <citation type="journal article" date="2018" name="Environ. Microbiol.">
        <title>Ecological and genomic features of two widespread freshwater picocyanobacteria.</title>
        <authorList>
            <person name="Cabello-Yeves P.J."/>
            <person name="Picazo A."/>
            <person name="Camacho A."/>
            <person name="Callieri C."/>
            <person name="Rosselli R."/>
            <person name="Roda-Garcia J.J."/>
            <person name="Coutinho F.H."/>
            <person name="Rodriguez-Valera F."/>
        </authorList>
    </citation>
    <scope>NUCLEOTIDE SEQUENCE [LARGE SCALE GENOMIC DNA]</scope>
    <source>
        <strain evidence="9 10">Tous</strain>
    </source>
</reference>
<proteinExistence type="predicted"/>
<keyword evidence="4" id="KW-0804">Transcription</keyword>
<dbReference type="SUPFAM" id="SSF52172">
    <property type="entry name" value="CheY-like"/>
    <property type="match status" value="1"/>
</dbReference>
<dbReference type="AlphaFoldDB" id="A0A2P7MSJ1"/>
<evidence type="ECO:0000256" key="1">
    <source>
        <dbReference type="ARBA" id="ARBA00022553"/>
    </source>
</evidence>
<gene>
    <name evidence="9" type="primary">ompR</name>
    <name evidence="9" type="ORF">C7K55_11605</name>
</gene>
<evidence type="ECO:0000313" key="10">
    <source>
        <dbReference type="Proteomes" id="UP000243002"/>
    </source>
</evidence>
<name>A0A2P7MSJ1_9CYAN</name>
<comment type="caution">
    <text evidence="9">The sequence shown here is derived from an EMBL/GenBank/DDBJ whole genome shotgun (WGS) entry which is preliminary data.</text>
</comment>
<dbReference type="GO" id="GO:0000156">
    <property type="term" value="F:phosphorelay response regulator activity"/>
    <property type="evidence" value="ECO:0007669"/>
    <property type="project" value="TreeGrafter"/>
</dbReference>
<evidence type="ECO:0000313" key="9">
    <source>
        <dbReference type="EMBL" id="PSJ04166.1"/>
    </source>
</evidence>
<dbReference type="CDD" id="cd00383">
    <property type="entry name" value="trans_reg_C"/>
    <property type="match status" value="1"/>
</dbReference>
<feature type="domain" description="OmpR/PhoB-type" evidence="8">
    <location>
        <begin position="135"/>
        <end position="234"/>
    </location>
</feature>
<keyword evidence="2" id="KW-0805">Transcription regulation</keyword>
<organism evidence="9 10">
    <name type="scientific">Cyanobium usitatum str. Tous</name>
    <dbReference type="NCBI Taxonomy" id="2116684"/>
    <lineage>
        <taxon>Bacteria</taxon>
        <taxon>Bacillati</taxon>
        <taxon>Cyanobacteriota</taxon>
        <taxon>Cyanophyceae</taxon>
        <taxon>Synechococcales</taxon>
        <taxon>Prochlorococcaceae</taxon>
        <taxon>Cyanobium</taxon>
    </lineage>
</organism>
<dbReference type="Pfam" id="PF00486">
    <property type="entry name" value="Trans_reg_C"/>
    <property type="match status" value="1"/>
</dbReference>
<dbReference type="InterPro" id="IPR039420">
    <property type="entry name" value="WalR-like"/>
</dbReference>
<accession>A0A2P7MSJ1</accession>
<dbReference type="PANTHER" id="PTHR48111:SF4">
    <property type="entry name" value="DNA-BINDING DUAL TRANSCRIPTIONAL REGULATOR OMPR"/>
    <property type="match status" value="1"/>
</dbReference>
<protein>
    <submittedName>
        <fullName evidence="9">Two-component system response regulator OmpR</fullName>
    </submittedName>
</protein>
<dbReference type="PROSITE" id="PS51755">
    <property type="entry name" value="OMPR_PHOB"/>
    <property type="match status" value="1"/>
</dbReference>
<evidence type="ECO:0000256" key="3">
    <source>
        <dbReference type="ARBA" id="ARBA00023125"/>
    </source>
</evidence>
<dbReference type="PANTHER" id="PTHR48111">
    <property type="entry name" value="REGULATOR OF RPOS"/>
    <property type="match status" value="1"/>
</dbReference>
<dbReference type="SUPFAM" id="SSF46894">
    <property type="entry name" value="C-terminal effector domain of the bipartite response regulators"/>
    <property type="match status" value="1"/>
</dbReference>
<dbReference type="PROSITE" id="PS50110">
    <property type="entry name" value="RESPONSE_REGULATORY"/>
    <property type="match status" value="1"/>
</dbReference>
<evidence type="ECO:0000256" key="5">
    <source>
        <dbReference type="PROSITE-ProRule" id="PRU00169"/>
    </source>
</evidence>
<dbReference type="InterPro" id="IPR036388">
    <property type="entry name" value="WH-like_DNA-bd_sf"/>
</dbReference>
<keyword evidence="10" id="KW-1185">Reference proteome</keyword>